<accession>A0ABV3S5Q0</accession>
<organism evidence="1 2">
    <name type="scientific">Leuconostoc aquikimchii</name>
    <dbReference type="NCBI Taxonomy" id="3236804"/>
    <lineage>
        <taxon>Bacteria</taxon>
        <taxon>Bacillati</taxon>
        <taxon>Bacillota</taxon>
        <taxon>Bacilli</taxon>
        <taxon>Lactobacillales</taxon>
        <taxon>Lactobacillaceae</taxon>
        <taxon>Leuconostoc</taxon>
    </lineage>
</organism>
<name>A0ABV3S5Q0_9LACO</name>
<dbReference type="Proteomes" id="UP001556617">
    <property type="component" value="Unassembled WGS sequence"/>
</dbReference>
<protein>
    <submittedName>
        <fullName evidence="1">Accessory Sec system protein Asp1</fullName>
    </submittedName>
</protein>
<sequence length="531" mass="61464">MIYFIPSWQSLSNGPTDFDDIVHQLRMFQENGVEIELILPVYLPNIRYQLNKQGLTNIKYWSVFDQLQAIKSINGLPIKLEDLNFPKDVEFIYTPMCVVVMLNQSLFAKVFFSEFGFVNAVLYFTNNILTKKEIFDDRGFISSRVIFDQNGVQVRIDYFDDNHKLTVQQYMINNRVSWHHEGHIETYKSMSDLIIKNLKNHFVQNDGPYTLIISASLGNSYLTQLSDLANRMIVSFFDNRFDLQNKAELKVWLDNANAVVVDTPILKKQIEQFCQVKDIKQLARYIRVLPPFDAKLKLGDSASFKLQKIYWYVDSMLAGQTSEVAEILTAELLDNKRRSLLITATNPNKVHPVINQMFDIIRSFYQVDENSFIYQAALKKITDESENRLANSEMGDLEDTSEWENATDAILAMQRVETKIIYSEHNIALDLKNTRLVLDLNQKPNMFLQISALSAGVPQINLKQSAYVVDKKNGLVIGNIGHLKEALHYYLDVLLHWNESLVYNVSQIEKYSGEKTVQRWIELVKGEYEKN</sequence>
<keyword evidence="2" id="KW-1185">Reference proteome</keyword>
<comment type="caution">
    <text evidence="1">The sequence shown here is derived from an EMBL/GenBank/DDBJ whole genome shotgun (WGS) entry which is preliminary data.</text>
</comment>
<dbReference type="Pfam" id="PF16993">
    <property type="entry name" value="Asp1"/>
    <property type="match status" value="1"/>
</dbReference>
<dbReference type="EMBL" id="JBFPER010000001">
    <property type="protein sequence ID" value="MEX0381179.1"/>
    <property type="molecule type" value="Genomic_DNA"/>
</dbReference>
<dbReference type="NCBIfam" id="TIGR03713">
    <property type="entry name" value="acc_sec_asp1"/>
    <property type="match status" value="1"/>
</dbReference>
<reference evidence="1 2" key="1">
    <citation type="submission" date="2024-07" db="EMBL/GenBank/DDBJ databases">
        <authorList>
            <person name="Yun M."/>
        </authorList>
    </citation>
    <scope>NUCLEOTIDE SEQUENCE [LARGE SCALE GENOMIC DNA]</scope>
    <source>
        <strain evidence="1 2">MS01</strain>
    </source>
</reference>
<evidence type="ECO:0000313" key="2">
    <source>
        <dbReference type="Proteomes" id="UP001556617"/>
    </source>
</evidence>
<evidence type="ECO:0000313" key="1">
    <source>
        <dbReference type="EMBL" id="MEX0381179.1"/>
    </source>
</evidence>
<proteinExistence type="predicted"/>
<dbReference type="RefSeq" id="WP_367974773.1">
    <property type="nucleotide sequence ID" value="NZ_JBFPEQ010000001.1"/>
</dbReference>
<dbReference type="InterPro" id="IPR022372">
    <property type="entry name" value="Accessory_SS_Asp1"/>
</dbReference>
<gene>
    <name evidence="1" type="primary">asp1</name>
    <name evidence="1" type="ORF">AB3K24_07415</name>
</gene>